<dbReference type="Gene3D" id="2.170.120.30">
    <property type="match status" value="2"/>
</dbReference>
<dbReference type="PANTHER" id="PTHR37804">
    <property type="entry name" value="CDAA REGULATORY PROTEIN CDAR"/>
    <property type="match status" value="1"/>
</dbReference>
<dbReference type="PANTHER" id="PTHR37804:SF1">
    <property type="entry name" value="CDAA REGULATORY PROTEIN CDAR"/>
    <property type="match status" value="1"/>
</dbReference>
<name>A0A9D1HCV1_9FIRM</name>
<dbReference type="EMBL" id="DVLX01000004">
    <property type="protein sequence ID" value="HIT98662.1"/>
    <property type="molecule type" value="Genomic_DNA"/>
</dbReference>
<dbReference type="Pfam" id="PF07949">
    <property type="entry name" value="YbbR"/>
    <property type="match status" value="2"/>
</dbReference>
<evidence type="ECO:0008006" key="3">
    <source>
        <dbReference type="Google" id="ProtNLM"/>
    </source>
</evidence>
<evidence type="ECO:0000313" key="1">
    <source>
        <dbReference type="EMBL" id="HIT98662.1"/>
    </source>
</evidence>
<dbReference type="Proteomes" id="UP000824159">
    <property type="component" value="Unassembled WGS sequence"/>
</dbReference>
<evidence type="ECO:0000313" key="2">
    <source>
        <dbReference type="Proteomes" id="UP000824159"/>
    </source>
</evidence>
<dbReference type="InterPro" id="IPR053154">
    <property type="entry name" value="c-di-AMP_regulator"/>
</dbReference>
<sequence length="308" mass="33377">MLNNKNVLRGISLVIAVFLWMYVMGEVNPETKDRISNIEINFVNTEVLADRGLAVVYDNDMKISAIIKGSRSNVNETKESGLVATVDVSACTEGTNTGNVELSLPDGISLDSISDDTVKFEVEEIAEEEKPVEIEFIGEDTSDSEYEPWAYDIEPETVTVTGAKSSVNKVDAVKGTVTRNVAGASARNVDVDLVPVTKDGMEIRGLTLDRSAASMQVQLMKTKDVNISITAQNLESGFEIDTVSGADSVRVIGVAGVIDDLQEIEAYVDLSGVTSEAKREISIQLPDNVYLYNEDKVPEVTVTVKEAD</sequence>
<protein>
    <recommendedName>
        <fullName evidence="3">YbbR-like protein</fullName>
    </recommendedName>
</protein>
<organism evidence="1 2">
    <name type="scientific">Candidatus Allocopromorpha excrementavium</name>
    <dbReference type="NCBI Taxonomy" id="2840741"/>
    <lineage>
        <taxon>Bacteria</taxon>
        <taxon>Bacillati</taxon>
        <taxon>Bacillota</taxon>
        <taxon>Clostridia</taxon>
        <taxon>Eubacteriales</taxon>
        <taxon>Eubacteriaceae</taxon>
        <taxon>Eubacteriaceae incertae sedis</taxon>
        <taxon>Candidatus Allocopromorpha</taxon>
    </lineage>
</organism>
<dbReference type="InterPro" id="IPR012505">
    <property type="entry name" value="YbbR"/>
</dbReference>
<accession>A0A9D1HCV1</accession>
<dbReference type="Gene3D" id="2.170.120.40">
    <property type="entry name" value="YbbR-like domain"/>
    <property type="match status" value="1"/>
</dbReference>
<dbReference type="AlphaFoldDB" id="A0A9D1HCV1"/>
<gene>
    <name evidence="1" type="ORF">IAD12_00215</name>
</gene>
<comment type="caution">
    <text evidence="1">The sequence shown here is derived from an EMBL/GenBank/DDBJ whole genome shotgun (WGS) entry which is preliminary data.</text>
</comment>
<reference evidence="1" key="2">
    <citation type="journal article" date="2021" name="PeerJ">
        <title>Extensive microbial diversity within the chicken gut microbiome revealed by metagenomics and culture.</title>
        <authorList>
            <person name="Gilroy R."/>
            <person name="Ravi A."/>
            <person name="Getino M."/>
            <person name="Pursley I."/>
            <person name="Horton D.L."/>
            <person name="Alikhan N.F."/>
            <person name="Baker D."/>
            <person name="Gharbi K."/>
            <person name="Hall N."/>
            <person name="Watson M."/>
            <person name="Adriaenssens E.M."/>
            <person name="Foster-Nyarko E."/>
            <person name="Jarju S."/>
            <person name="Secka A."/>
            <person name="Antonio M."/>
            <person name="Oren A."/>
            <person name="Chaudhuri R.R."/>
            <person name="La Ragione R."/>
            <person name="Hildebrand F."/>
            <person name="Pallen M.J."/>
        </authorList>
    </citation>
    <scope>NUCLEOTIDE SEQUENCE</scope>
    <source>
        <strain evidence="1">CHK176-22527</strain>
    </source>
</reference>
<proteinExistence type="predicted"/>
<reference evidence="1" key="1">
    <citation type="submission" date="2020-10" db="EMBL/GenBank/DDBJ databases">
        <authorList>
            <person name="Gilroy R."/>
        </authorList>
    </citation>
    <scope>NUCLEOTIDE SEQUENCE</scope>
    <source>
        <strain evidence="1">CHK176-22527</strain>
    </source>
</reference>